<accession>A0AAV4MSC0</accession>
<evidence type="ECO:0000313" key="1">
    <source>
        <dbReference type="EMBL" id="GIX74321.1"/>
    </source>
</evidence>
<name>A0AAV4MSC0_CAEEX</name>
<gene>
    <name evidence="1" type="ORF">CEXT_329811</name>
</gene>
<dbReference type="Proteomes" id="UP001054945">
    <property type="component" value="Unassembled WGS sequence"/>
</dbReference>
<protein>
    <submittedName>
        <fullName evidence="1">Uncharacterized protein</fullName>
    </submittedName>
</protein>
<keyword evidence="2" id="KW-1185">Reference proteome</keyword>
<evidence type="ECO:0000313" key="2">
    <source>
        <dbReference type="Proteomes" id="UP001054945"/>
    </source>
</evidence>
<dbReference type="EMBL" id="BPLR01020055">
    <property type="protein sequence ID" value="GIX74321.1"/>
    <property type="molecule type" value="Genomic_DNA"/>
</dbReference>
<sequence>MEPSNQIVLLQKEQFHVRRECIRQRTITNWYSPAGCKKLSPGKEECQGVMNCSDSRHCAAHAAHENTFHSRQSSCGSIMVTLEFKNEFRQLVSDRENFPPTFYQNEELFDSRNDKDTLTFDE</sequence>
<reference evidence="1 2" key="1">
    <citation type="submission" date="2021-06" db="EMBL/GenBank/DDBJ databases">
        <title>Caerostris extrusa draft genome.</title>
        <authorList>
            <person name="Kono N."/>
            <person name="Arakawa K."/>
        </authorList>
    </citation>
    <scope>NUCLEOTIDE SEQUENCE [LARGE SCALE GENOMIC DNA]</scope>
</reference>
<comment type="caution">
    <text evidence="1">The sequence shown here is derived from an EMBL/GenBank/DDBJ whole genome shotgun (WGS) entry which is preliminary data.</text>
</comment>
<organism evidence="1 2">
    <name type="scientific">Caerostris extrusa</name>
    <name type="common">Bark spider</name>
    <name type="synonym">Caerostris bankana</name>
    <dbReference type="NCBI Taxonomy" id="172846"/>
    <lineage>
        <taxon>Eukaryota</taxon>
        <taxon>Metazoa</taxon>
        <taxon>Ecdysozoa</taxon>
        <taxon>Arthropoda</taxon>
        <taxon>Chelicerata</taxon>
        <taxon>Arachnida</taxon>
        <taxon>Araneae</taxon>
        <taxon>Araneomorphae</taxon>
        <taxon>Entelegynae</taxon>
        <taxon>Araneoidea</taxon>
        <taxon>Araneidae</taxon>
        <taxon>Caerostris</taxon>
    </lineage>
</organism>
<proteinExistence type="predicted"/>
<dbReference type="AlphaFoldDB" id="A0AAV4MSC0"/>